<evidence type="ECO:0000256" key="4">
    <source>
        <dbReference type="ARBA" id="ARBA00022475"/>
    </source>
</evidence>
<proteinExistence type="predicted"/>
<protein>
    <recommendedName>
        <fullName evidence="3">histidine kinase</fullName>
        <ecNumber evidence="3">2.7.13.3</ecNumber>
    </recommendedName>
</protein>
<keyword evidence="17" id="KW-1185">Reference proteome</keyword>
<evidence type="ECO:0000256" key="3">
    <source>
        <dbReference type="ARBA" id="ARBA00012438"/>
    </source>
</evidence>
<dbReference type="InterPro" id="IPR003594">
    <property type="entry name" value="HATPase_dom"/>
</dbReference>
<dbReference type="GO" id="GO:0000155">
    <property type="term" value="F:phosphorelay sensor kinase activity"/>
    <property type="evidence" value="ECO:0007669"/>
    <property type="project" value="InterPro"/>
</dbReference>
<evidence type="ECO:0000256" key="9">
    <source>
        <dbReference type="ARBA" id="ARBA00022777"/>
    </source>
</evidence>
<gene>
    <name evidence="16" type="ORF">C4S77_11140</name>
</gene>
<evidence type="ECO:0000313" key="16">
    <source>
        <dbReference type="EMBL" id="PQL90441.1"/>
    </source>
</evidence>
<dbReference type="InterPro" id="IPR036890">
    <property type="entry name" value="HATPase_C_sf"/>
</dbReference>
<comment type="caution">
    <text evidence="16">The sequence shown here is derived from an EMBL/GenBank/DDBJ whole genome shotgun (WGS) entry which is preliminary data.</text>
</comment>
<evidence type="ECO:0000313" key="17">
    <source>
        <dbReference type="Proteomes" id="UP000238042"/>
    </source>
</evidence>
<keyword evidence="4" id="KW-1003">Cell membrane</keyword>
<dbReference type="InterPro" id="IPR036097">
    <property type="entry name" value="HisK_dim/P_sf"/>
</dbReference>
<evidence type="ECO:0000256" key="1">
    <source>
        <dbReference type="ARBA" id="ARBA00000085"/>
    </source>
</evidence>
<keyword evidence="9 16" id="KW-0418">Kinase</keyword>
<keyword evidence="8" id="KW-0547">Nucleotide-binding</keyword>
<dbReference type="CDD" id="cd00082">
    <property type="entry name" value="HisKA"/>
    <property type="match status" value="1"/>
</dbReference>
<keyword evidence="6" id="KW-0808">Transferase</keyword>
<evidence type="ECO:0000256" key="10">
    <source>
        <dbReference type="ARBA" id="ARBA00022840"/>
    </source>
</evidence>
<reference evidence="16 17" key="1">
    <citation type="submission" date="2018-02" db="EMBL/GenBank/DDBJ databases">
        <title>Genome sequences of Apibacter spp., gut symbionts of Asian honey bees.</title>
        <authorList>
            <person name="Kwong W.K."/>
            <person name="Steele M.I."/>
            <person name="Moran N.A."/>
        </authorList>
    </citation>
    <scope>NUCLEOTIDE SEQUENCE [LARGE SCALE GENOMIC DNA]</scope>
    <source>
        <strain evidence="17">wkB301</strain>
    </source>
</reference>
<dbReference type="InterPro" id="IPR050398">
    <property type="entry name" value="HssS/ArlS-like"/>
</dbReference>
<dbReference type="EC" id="2.7.13.3" evidence="3"/>
<evidence type="ECO:0000256" key="2">
    <source>
        <dbReference type="ARBA" id="ARBA00004651"/>
    </source>
</evidence>
<evidence type="ECO:0000256" key="11">
    <source>
        <dbReference type="ARBA" id="ARBA00022989"/>
    </source>
</evidence>
<name>A0A2S8A7A0_9FLAO</name>
<dbReference type="PRINTS" id="PR00344">
    <property type="entry name" value="BCTRLSENSOR"/>
</dbReference>
<dbReference type="CDD" id="cd00075">
    <property type="entry name" value="HATPase"/>
    <property type="match status" value="1"/>
</dbReference>
<dbReference type="AlphaFoldDB" id="A0A2S8A7A0"/>
<organism evidence="16 17">
    <name type="scientific">Apibacter adventoris</name>
    <dbReference type="NCBI Taxonomy" id="1679466"/>
    <lineage>
        <taxon>Bacteria</taxon>
        <taxon>Pseudomonadati</taxon>
        <taxon>Bacteroidota</taxon>
        <taxon>Flavobacteriia</taxon>
        <taxon>Flavobacteriales</taxon>
        <taxon>Weeksellaceae</taxon>
        <taxon>Apibacter</taxon>
    </lineage>
</organism>
<sequence>MYRRFPLSLRIFLVMILVVISTIFAMGIITFYQYIKIAKDYNNRRLERKEQLIIETFDYLLSNRNTKAKEVKEKIGNKIYEIADINNIDINFYSLDGKFILGNKIPTQKTEFISKEILKNLNRNNDRIEITEKSPNANSNSTSVYRYIYNNDYQPIAIINFPYLHDDYFLKKDFYDLLYRYVAIMFIVMIISGIFSWFFSQNLTKRIKEIAYRLSDTGALSHNRPILYSYIDEISPLVSAYNTMLSKFKQQTDALIKAEKDSAWQEMARQVAHEIKNPLTPMKLEIQSFQMKFNPKDPEVVSKLNILFQSLIQQINTISSIAEAFSDFAKMPLKKDERINVIEVVKNCLEIFPSQYLVMDYLEDSIILNIDPNLLNRVLTNLIKNAFQSVPEKRIPNIIVKIRHDIRMVYFIIIDNGNGIPEKIQPKIFTPQFSTKTSGSGLGLAITKKIIEEYDGNISFFSEVGEGTVFKFEIPKNE</sequence>
<keyword evidence="10" id="KW-0067">ATP-binding</keyword>
<evidence type="ECO:0000256" key="12">
    <source>
        <dbReference type="ARBA" id="ARBA00023012"/>
    </source>
</evidence>
<keyword evidence="12" id="KW-0902">Two-component regulatory system</keyword>
<evidence type="ECO:0000256" key="13">
    <source>
        <dbReference type="ARBA" id="ARBA00023136"/>
    </source>
</evidence>
<dbReference type="InterPro" id="IPR003661">
    <property type="entry name" value="HisK_dim/P_dom"/>
</dbReference>
<dbReference type="PANTHER" id="PTHR45528:SF1">
    <property type="entry name" value="SENSOR HISTIDINE KINASE CPXA"/>
    <property type="match status" value="1"/>
</dbReference>
<feature type="transmembrane region" description="Helical" evidence="14">
    <location>
        <begin position="178"/>
        <end position="199"/>
    </location>
</feature>
<dbReference type="InterPro" id="IPR004358">
    <property type="entry name" value="Sig_transdc_His_kin-like_C"/>
</dbReference>
<dbReference type="PROSITE" id="PS50109">
    <property type="entry name" value="HIS_KIN"/>
    <property type="match status" value="1"/>
</dbReference>
<evidence type="ECO:0000256" key="8">
    <source>
        <dbReference type="ARBA" id="ARBA00022741"/>
    </source>
</evidence>
<keyword evidence="7 14" id="KW-0812">Transmembrane</keyword>
<dbReference type="GO" id="GO:0005524">
    <property type="term" value="F:ATP binding"/>
    <property type="evidence" value="ECO:0007669"/>
    <property type="project" value="UniProtKB-KW"/>
</dbReference>
<dbReference type="SUPFAM" id="SSF47384">
    <property type="entry name" value="Homodimeric domain of signal transducing histidine kinase"/>
    <property type="match status" value="1"/>
</dbReference>
<evidence type="ECO:0000256" key="7">
    <source>
        <dbReference type="ARBA" id="ARBA00022692"/>
    </source>
</evidence>
<accession>A0A2S8A7A0</accession>
<comment type="subcellular location">
    <subcellularLocation>
        <location evidence="2">Cell membrane</location>
        <topology evidence="2">Multi-pass membrane protein</topology>
    </subcellularLocation>
</comment>
<evidence type="ECO:0000256" key="6">
    <source>
        <dbReference type="ARBA" id="ARBA00022679"/>
    </source>
</evidence>
<dbReference type="OrthoDB" id="9776727at2"/>
<dbReference type="EMBL" id="PSZM01000046">
    <property type="protein sequence ID" value="PQL90441.1"/>
    <property type="molecule type" value="Genomic_DNA"/>
</dbReference>
<dbReference type="InterPro" id="IPR005467">
    <property type="entry name" value="His_kinase_dom"/>
</dbReference>
<evidence type="ECO:0000256" key="5">
    <source>
        <dbReference type="ARBA" id="ARBA00022553"/>
    </source>
</evidence>
<dbReference type="Gene3D" id="6.10.340.10">
    <property type="match status" value="1"/>
</dbReference>
<dbReference type="Gene3D" id="1.10.287.130">
    <property type="match status" value="1"/>
</dbReference>
<dbReference type="Pfam" id="PF02518">
    <property type="entry name" value="HATPase_c"/>
    <property type="match status" value="1"/>
</dbReference>
<dbReference type="SMART" id="SM00388">
    <property type="entry name" value="HisKA"/>
    <property type="match status" value="1"/>
</dbReference>
<evidence type="ECO:0000259" key="15">
    <source>
        <dbReference type="PROSITE" id="PS50109"/>
    </source>
</evidence>
<dbReference type="Pfam" id="PF00512">
    <property type="entry name" value="HisKA"/>
    <property type="match status" value="1"/>
</dbReference>
<feature type="transmembrane region" description="Helical" evidence="14">
    <location>
        <begin position="12"/>
        <end position="35"/>
    </location>
</feature>
<evidence type="ECO:0000256" key="14">
    <source>
        <dbReference type="SAM" id="Phobius"/>
    </source>
</evidence>
<dbReference type="PANTHER" id="PTHR45528">
    <property type="entry name" value="SENSOR HISTIDINE KINASE CPXA"/>
    <property type="match status" value="1"/>
</dbReference>
<feature type="domain" description="Histidine kinase" evidence="15">
    <location>
        <begin position="270"/>
        <end position="478"/>
    </location>
</feature>
<keyword evidence="5" id="KW-0597">Phosphoprotein</keyword>
<dbReference type="SUPFAM" id="SSF55874">
    <property type="entry name" value="ATPase domain of HSP90 chaperone/DNA topoisomerase II/histidine kinase"/>
    <property type="match status" value="1"/>
</dbReference>
<keyword evidence="13 14" id="KW-0472">Membrane</keyword>
<comment type="catalytic activity">
    <reaction evidence="1">
        <text>ATP + protein L-histidine = ADP + protein N-phospho-L-histidine.</text>
        <dbReference type="EC" id="2.7.13.3"/>
    </reaction>
</comment>
<dbReference type="Proteomes" id="UP000238042">
    <property type="component" value="Unassembled WGS sequence"/>
</dbReference>
<dbReference type="Gene3D" id="3.30.565.10">
    <property type="entry name" value="Histidine kinase-like ATPase, C-terminal domain"/>
    <property type="match status" value="1"/>
</dbReference>
<dbReference type="SMART" id="SM00387">
    <property type="entry name" value="HATPase_c"/>
    <property type="match status" value="1"/>
</dbReference>
<dbReference type="GO" id="GO:0005886">
    <property type="term" value="C:plasma membrane"/>
    <property type="evidence" value="ECO:0007669"/>
    <property type="project" value="UniProtKB-SubCell"/>
</dbReference>
<keyword evidence="11 14" id="KW-1133">Transmembrane helix</keyword>